<accession>A0A8K0TS19</accession>
<comment type="caution">
    <text evidence="1">The sequence shown here is derived from an EMBL/GenBank/DDBJ whole genome shotgun (WGS) entry which is preliminary data.</text>
</comment>
<reference evidence="1" key="1">
    <citation type="journal article" date="2021" name="Nat. Commun.">
        <title>Genetic determinants of endophytism in the Arabidopsis root mycobiome.</title>
        <authorList>
            <person name="Mesny F."/>
            <person name="Miyauchi S."/>
            <person name="Thiergart T."/>
            <person name="Pickel B."/>
            <person name="Atanasova L."/>
            <person name="Karlsson M."/>
            <person name="Huettel B."/>
            <person name="Barry K.W."/>
            <person name="Haridas S."/>
            <person name="Chen C."/>
            <person name="Bauer D."/>
            <person name="Andreopoulos W."/>
            <person name="Pangilinan J."/>
            <person name="LaButti K."/>
            <person name="Riley R."/>
            <person name="Lipzen A."/>
            <person name="Clum A."/>
            <person name="Drula E."/>
            <person name="Henrissat B."/>
            <person name="Kohler A."/>
            <person name="Grigoriev I.V."/>
            <person name="Martin F.M."/>
            <person name="Hacquard S."/>
        </authorList>
    </citation>
    <scope>NUCLEOTIDE SEQUENCE</scope>
    <source>
        <strain evidence="1">MPI-CAGE-AT-0016</strain>
    </source>
</reference>
<dbReference type="Gene3D" id="3.10.20.90">
    <property type="entry name" value="Phosphatidylinositol 3-kinase Catalytic Subunit, Chain A, domain 1"/>
    <property type="match status" value="1"/>
</dbReference>
<name>A0A8K0TS19_9PEZI</name>
<dbReference type="Proteomes" id="UP000813385">
    <property type="component" value="Unassembled WGS sequence"/>
</dbReference>
<keyword evidence="2" id="KW-1185">Reference proteome</keyword>
<dbReference type="SUPFAM" id="SSF54236">
    <property type="entry name" value="Ubiquitin-like"/>
    <property type="match status" value="1"/>
</dbReference>
<evidence type="ECO:0000313" key="2">
    <source>
        <dbReference type="Proteomes" id="UP000813385"/>
    </source>
</evidence>
<evidence type="ECO:0000313" key="1">
    <source>
        <dbReference type="EMBL" id="KAH7368272.1"/>
    </source>
</evidence>
<gene>
    <name evidence="1" type="ORF">B0T11DRAFT_276735</name>
</gene>
<dbReference type="OrthoDB" id="442921at2759"/>
<organism evidence="1 2">
    <name type="scientific">Plectosphaerella cucumerina</name>
    <dbReference type="NCBI Taxonomy" id="40658"/>
    <lineage>
        <taxon>Eukaryota</taxon>
        <taxon>Fungi</taxon>
        <taxon>Dikarya</taxon>
        <taxon>Ascomycota</taxon>
        <taxon>Pezizomycotina</taxon>
        <taxon>Sordariomycetes</taxon>
        <taxon>Hypocreomycetidae</taxon>
        <taxon>Glomerellales</taxon>
        <taxon>Plectosphaerellaceae</taxon>
        <taxon>Plectosphaerella</taxon>
    </lineage>
</organism>
<proteinExistence type="predicted"/>
<dbReference type="EMBL" id="JAGPXD010000002">
    <property type="protein sequence ID" value="KAH7368272.1"/>
    <property type="molecule type" value="Genomic_DNA"/>
</dbReference>
<dbReference type="AlphaFoldDB" id="A0A8K0TS19"/>
<dbReference type="InterPro" id="IPR029071">
    <property type="entry name" value="Ubiquitin-like_domsf"/>
</dbReference>
<sequence length="71" mass="7781">MTFSSKVMRPFKKAMEAFCERAGTGTSVDGVRWVFEEARVQPHDTPQSIGLEQGVENVIWAHLESIGGGSV</sequence>
<protein>
    <submittedName>
        <fullName evidence="1">Uncharacterized protein</fullName>
    </submittedName>
</protein>